<protein>
    <submittedName>
        <fullName evidence="1">Putative modified peptide</fullName>
    </submittedName>
</protein>
<reference evidence="1 2" key="1">
    <citation type="submission" date="2019-03" db="EMBL/GenBank/DDBJ databases">
        <title>Draft Genome Sequence of Duganella callidus sp. nov., a Novel Duganella Species Isolated from Cultivated Soil.</title>
        <authorList>
            <person name="Raths R."/>
            <person name="Peta V."/>
            <person name="Bucking H."/>
        </authorList>
    </citation>
    <scope>NUCLEOTIDE SEQUENCE [LARGE SCALE GENOMIC DNA]</scope>
    <source>
        <strain evidence="1 2">DN04</strain>
    </source>
</reference>
<proteinExistence type="predicted"/>
<dbReference type="Proteomes" id="UP000297729">
    <property type="component" value="Unassembled WGS sequence"/>
</dbReference>
<dbReference type="OrthoDB" id="528553at2"/>
<dbReference type="NCBIfam" id="TIGR04509">
    <property type="entry name" value="mod_pep_NH_fam"/>
    <property type="match status" value="1"/>
</dbReference>
<dbReference type="InterPro" id="IPR030976">
    <property type="entry name" value="Mod_pep_NH_fam"/>
</dbReference>
<keyword evidence="2" id="KW-1185">Reference proteome</keyword>
<dbReference type="EMBL" id="SPVG01000020">
    <property type="protein sequence ID" value="TFW30713.1"/>
    <property type="molecule type" value="Genomic_DNA"/>
</dbReference>
<organism evidence="1 2">
    <name type="scientific">Duganella callida</name>
    <dbReference type="NCBI Taxonomy" id="2561932"/>
    <lineage>
        <taxon>Bacteria</taxon>
        <taxon>Pseudomonadati</taxon>
        <taxon>Pseudomonadota</taxon>
        <taxon>Betaproteobacteria</taxon>
        <taxon>Burkholderiales</taxon>
        <taxon>Oxalobacteraceae</taxon>
        <taxon>Telluria group</taxon>
        <taxon>Duganella</taxon>
    </lineage>
</organism>
<evidence type="ECO:0000313" key="2">
    <source>
        <dbReference type="Proteomes" id="UP000297729"/>
    </source>
</evidence>
<gene>
    <name evidence="1" type="ORF">E4L98_01650</name>
</gene>
<sequence length="105" mass="11224">MLFSGINCCGRKLIKLLKEFEMQTTTSQDFGAVIGKLASDDIFRERVMADPVGAFGSIGISLDPAYVPAVCQLPSKETMAADLAAFGEKLDNKAAMIIFLMSGNA</sequence>
<name>A0A4Y9T1C4_9BURK</name>
<evidence type="ECO:0000313" key="1">
    <source>
        <dbReference type="EMBL" id="TFW30713.1"/>
    </source>
</evidence>
<comment type="caution">
    <text evidence="1">The sequence shown here is derived from an EMBL/GenBank/DDBJ whole genome shotgun (WGS) entry which is preliminary data.</text>
</comment>
<dbReference type="AlphaFoldDB" id="A0A4Y9T1C4"/>
<accession>A0A4Y9T1C4</accession>